<feature type="chain" id="PRO_5030638246" description="Fibronectin type-III domain-containing protein" evidence="1">
    <location>
        <begin position="19"/>
        <end position="314"/>
    </location>
</feature>
<dbReference type="CDD" id="cd00063">
    <property type="entry name" value="FN3"/>
    <property type="match status" value="2"/>
</dbReference>
<dbReference type="InterPro" id="IPR013783">
    <property type="entry name" value="Ig-like_fold"/>
</dbReference>
<name>A0A7R9HZS2_9NEOP</name>
<dbReference type="InterPro" id="IPR003961">
    <property type="entry name" value="FN3_dom"/>
</dbReference>
<dbReference type="SUPFAM" id="SSF49265">
    <property type="entry name" value="Fibronectin type III"/>
    <property type="match status" value="2"/>
</dbReference>
<protein>
    <recommendedName>
        <fullName evidence="2">Fibronectin type-III domain-containing protein</fullName>
    </recommendedName>
</protein>
<evidence type="ECO:0000256" key="1">
    <source>
        <dbReference type="SAM" id="SignalP"/>
    </source>
</evidence>
<keyword evidence="1" id="KW-0732">Signal</keyword>
<feature type="domain" description="Fibronectin type-III" evidence="2">
    <location>
        <begin position="6"/>
        <end position="105"/>
    </location>
</feature>
<dbReference type="Pfam" id="PF00041">
    <property type="entry name" value="fn3"/>
    <property type="match status" value="1"/>
</dbReference>
<dbReference type="InterPro" id="IPR036116">
    <property type="entry name" value="FN3_sf"/>
</dbReference>
<feature type="domain" description="Fibronectin type-III" evidence="2">
    <location>
        <begin position="209"/>
        <end position="305"/>
    </location>
</feature>
<sequence>MLLSLVILVLCGSVLVKSQNCSASIEWTAPNSNHDCIEGYEVCWNSTSFDATYSNCSNLSNDTTSYTVAEDIQVCVEYSASVVVLGTDGQRSPTIEFSFTYTSPNDVDLLVNTNITVKSSSISLEYETSYDYPFCGLNVTGCFSSDDILSECISMSGQGGGLDMAADYYSLSACTTYYSTLTVTVISVSQSQTITNVRPITTNSTNSTMIQLVNVDDVTDNNATISWQPVYEGSPCSSGYSVCYLQENSTEASICNSVDKELNKIQLLNLTSLTDYYVTVGAVFPDGTLSDKVATTFRTSVVLSSIAEDGKIEV</sequence>
<reference evidence="3" key="1">
    <citation type="submission" date="2020-11" db="EMBL/GenBank/DDBJ databases">
        <authorList>
            <person name="Tran Van P."/>
        </authorList>
    </citation>
    <scope>NUCLEOTIDE SEQUENCE</scope>
</reference>
<dbReference type="EMBL" id="OD565352">
    <property type="protein sequence ID" value="CAD7441561.1"/>
    <property type="molecule type" value="Genomic_DNA"/>
</dbReference>
<proteinExistence type="predicted"/>
<gene>
    <name evidence="3" type="ORF">TBIB3V08_LOCUS4025</name>
</gene>
<accession>A0A7R9HZS2</accession>
<organism evidence="3">
    <name type="scientific">Timema bartmani</name>
    <dbReference type="NCBI Taxonomy" id="61472"/>
    <lineage>
        <taxon>Eukaryota</taxon>
        <taxon>Metazoa</taxon>
        <taxon>Ecdysozoa</taxon>
        <taxon>Arthropoda</taxon>
        <taxon>Hexapoda</taxon>
        <taxon>Insecta</taxon>
        <taxon>Pterygota</taxon>
        <taxon>Neoptera</taxon>
        <taxon>Polyneoptera</taxon>
        <taxon>Phasmatodea</taxon>
        <taxon>Timematodea</taxon>
        <taxon>Timematoidea</taxon>
        <taxon>Timematidae</taxon>
        <taxon>Timema</taxon>
    </lineage>
</organism>
<dbReference type="AlphaFoldDB" id="A0A7R9HZS2"/>
<evidence type="ECO:0000313" key="3">
    <source>
        <dbReference type="EMBL" id="CAD7441561.1"/>
    </source>
</evidence>
<dbReference type="PROSITE" id="PS50853">
    <property type="entry name" value="FN3"/>
    <property type="match status" value="2"/>
</dbReference>
<dbReference type="Gene3D" id="2.60.40.10">
    <property type="entry name" value="Immunoglobulins"/>
    <property type="match status" value="2"/>
</dbReference>
<evidence type="ECO:0000259" key="2">
    <source>
        <dbReference type="PROSITE" id="PS50853"/>
    </source>
</evidence>
<feature type="signal peptide" evidence="1">
    <location>
        <begin position="1"/>
        <end position="18"/>
    </location>
</feature>